<dbReference type="PANTHER" id="PTHR35580">
    <property type="entry name" value="CELL SURFACE GLYCOPROTEIN (S-LAYER PROTEIN)-LIKE PROTEIN"/>
    <property type="match status" value="1"/>
</dbReference>
<comment type="caution">
    <text evidence="1">The sequence shown here is derived from an EMBL/GenBank/DDBJ whole genome shotgun (WGS) entry which is preliminary data.</text>
</comment>
<dbReference type="PANTHER" id="PTHR35580:SF1">
    <property type="entry name" value="PHYTASE-LIKE DOMAIN-CONTAINING PROTEIN"/>
    <property type="match status" value="1"/>
</dbReference>
<reference evidence="1" key="1">
    <citation type="journal article" date="2014" name="Front. Microbiol.">
        <title>High frequency of phylogenetically diverse reductive dehalogenase-homologous genes in deep subseafloor sedimentary metagenomes.</title>
        <authorList>
            <person name="Kawai M."/>
            <person name="Futagami T."/>
            <person name="Toyoda A."/>
            <person name="Takaki Y."/>
            <person name="Nishi S."/>
            <person name="Hori S."/>
            <person name="Arai W."/>
            <person name="Tsubouchi T."/>
            <person name="Morono Y."/>
            <person name="Uchiyama I."/>
            <person name="Ito T."/>
            <person name="Fujiyama A."/>
            <person name="Inagaki F."/>
            <person name="Takami H."/>
        </authorList>
    </citation>
    <scope>NUCLEOTIDE SEQUENCE</scope>
    <source>
        <strain evidence="1">Expedition CK06-06</strain>
    </source>
</reference>
<dbReference type="AlphaFoldDB" id="X1GBX1"/>
<dbReference type="InterPro" id="IPR011042">
    <property type="entry name" value="6-blade_b-propeller_TolB-like"/>
</dbReference>
<dbReference type="SUPFAM" id="SSF50998">
    <property type="entry name" value="Quinoprotein alcohol dehydrogenase-like"/>
    <property type="match status" value="1"/>
</dbReference>
<sequence>MGAKWDLALWFAGVAVLVLSGPLSAEDPYQVAWSRQIGTSTIDRSYSVAVDVFGNAYIGGITQGSLGGTSAGGVDNFLFKYDSDGNVLWSRQPGSTSSEYYGSVAVDSSGNAYLSGWTSGDLAADNAGGWDVFLVKYNSDGNVLWSRQTGSAGHDYVYAATVDALGNAYICGSTKGDLAATNAGYDDVLLIKYNSAGDLLWSRQIGTPEVDEGRGVAVDASGDVYVTGETSGNLARTRIGYDDDVFLLKYDPNGNLLWSRQTGTSEDDRGRSVAVDAPNNPLVSGYTLGSLGGPHLGHSDAFVIKYDASGNVIWSQQIGTS</sequence>
<gene>
    <name evidence="1" type="ORF">S03H2_11475</name>
</gene>
<name>X1GBX1_9ZZZZ</name>
<dbReference type="InterPro" id="IPR052918">
    <property type="entry name" value="Motility_Chemotaxis_Reg"/>
</dbReference>
<evidence type="ECO:0000313" key="1">
    <source>
        <dbReference type="EMBL" id="GAH42330.1"/>
    </source>
</evidence>
<dbReference type="InterPro" id="IPR011047">
    <property type="entry name" value="Quinoprotein_ADH-like_sf"/>
</dbReference>
<dbReference type="Gene3D" id="2.80.10.50">
    <property type="match status" value="1"/>
</dbReference>
<evidence type="ECO:0008006" key="2">
    <source>
        <dbReference type="Google" id="ProtNLM"/>
    </source>
</evidence>
<organism evidence="1">
    <name type="scientific">marine sediment metagenome</name>
    <dbReference type="NCBI Taxonomy" id="412755"/>
    <lineage>
        <taxon>unclassified sequences</taxon>
        <taxon>metagenomes</taxon>
        <taxon>ecological metagenomes</taxon>
    </lineage>
</organism>
<dbReference type="Pfam" id="PF06739">
    <property type="entry name" value="SBBP"/>
    <property type="match status" value="4"/>
</dbReference>
<feature type="non-terminal residue" evidence="1">
    <location>
        <position position="321"/>
    </location>
</feature>
<dbReference type="EMBL" id="BARU01005858">
    <property type="protein sequence ID" value="GAH42330.1"/>
    <property type="molecule type" value="Genomic_DNA"/>
</dbReference>
<accession>X1GBX1</accession>
<proteinExistence type="predicted"/>
<dbReference type="InterPro" id="IPR010620">
    <property type="entry name" value="SBBP_repeat"/>
</dbReference>
<protein>
    <recommendedName>
        <fullName evidence="2">Bulb-type lectin domain-containing protein</fullName>
    </recommendedName>
</protein>
<dbReference type="Gene3D" id="2.120.10.30">
    <property type="entry name" value="TolB, C-terminal domain"/>
    <property type="match status" value="1"/>
</dbReference>